<keyword evidence="3" id="KW-1185">Reference proteome</keyword>
<dbReference type="Proteomes" id="UP000015354">
    <property type="component" value="Unassembled WGS sequence"/>
</dbReference>
<gene>
    <name evidence="2" type="ORF">STCU_00967</name>
</gene>
<organism evidence="2 3">
    <name type="scientific">Strigomonas culicis</name>
    <dbReference type="NCBI Taxonomy" id="28005"/>
    <lineage>
        <taxon>Eukaryota</taxon>
        <taxon>Discoba</taxon>
        <taxon>Euglenozoa</taxon>
        <taxon>Kinetoplastea</taxon>
        <taxon>Metakinetoplastina</taxon>
        <taxon>Trypanosomatida</taxon>
        <taxon>Trypanosomatidae</taxon>
        <taxon>Strigomonadinae</taxon>
        <taxon>Strigomonas</taxon>
    </lineage>
</organism>
<feature type="region of interest" description="Disordered" evidence="1">
    <location>
        <begin position="357"/>
        <end position="378"/>
    </location>
</feature>
<evidence type="ECO:0000256" key="1">
    <source>
        <dbReference type="SAM" id="MobiDB-lite"/>
    </source>
</evidence>
<name>S9UXX2_9TRYP</name>
<protein>
    <submittedName>
        <fullName evidence="2">Protein transport protein SEC61 subunit alpha</fullName>
    </submittedName>
</protein>
<evidence type="ECO:0000313" key="3">
    <source>
        <dbReference type="Proteomes" id="UP000015354"/>
    </source>
</evidence>
<dbReference type="AlphaFoldDB" id="S9UXX2"/>
<sequence>MDRVREQVVEGGGRGEVIGEPADGELLAVAARVVAALLPAPEQVDEEVAVAEAAREHLGDKVDVRHDARLQNDGHVARVEELDEVGLAVHAIELALRDERHAEALEEDDDDEHDKGGKDVGEVRQLRAVESLAQCTHLVGARHEQVEEGDDRPLELRAAAGVDRRRREALPHNRLAHVRRDEERRAAADAPAALQQLVQQHAHDGGEQQLEHNHSAHEEPDAARLAVHAGRHVRGGLADRDEDCQQLLQCLKERPLLLVLRVVRNDADARDELQDERRGHHRRNAQLHECAAITRQHDTHPVEGVRAVRRPRAVHRDLAANEKDEEGDRRPHDALLDGRQTRRLVYLRQQLQDRLQNVKQTTGHGADERGGREWGWWK</sequence>
<accession>S9UXX2</accession>
<dbReference type="EMBL" id="ATMH01000967">
    <property type="protein sequence ID" value="EPY35707.1"/>
    <property type="molecule type" value="Genomic_DNA"/>
</dbReference>
<proteinExistence type="predicted"/>
<reference evidence="2 3" key="1">
    <citation type="journal article" date="2013" name="PLoS ONE">
        <title>Predicting the Proteins of Angomonas deanei, Strigomonas culicis and Their Respective Endosymbionts Reveals New Aspects of the Trypanosomatidae Family.</title>
        <authorList>
            <person name="Motta M.C."/>
            <person name="Martins A.C."/>
            <person name="de Souza S.S."/>
            <person name="Catta-Preta C.M."/>
            <person name="Silva R."/>
            <person name="Klein C.C."/>
            <person name="de Almeida L.G."/>
            <person name="de Lima Cunha O."/>
            <person name="Ciapina L.P."/>
            <person name="Brocchi M."/>
            <person name="Colabardini A.C."/>
            <person name="de Araujo Lima B."/>
            <person name="Machado C.R."/>
            <person name="de Almeida Soares C.M."/>
            <person name="Probst C.M."/>
            <person name="de Menezes C.B."/>
            <person name="Thompson C.E."/>
            <person name="Bartholomeu D.C."/>
            <person name="Gradia D.F."/>
            <person name="Pavoni D.P."/>
            <person name="Grisard E.C."/>
            <person name="Fantinatti-Garboggini F."/>
            <person name="Marchini F.K."/>
            <person name="Rodrigues-Luiz G.F."/>
            <person name="Wagner G."/>
            <person name="Goldman G.H."/>
            <person name="Fietto J.L."/>
            <person name="Elias M.C."/>
            <person name="Goldman M.H."/>
            <person name="Sagot M.F."/>
            <person name="Pereira M."/>
            <person name="Stoco P.H."/>
            <person name="de Mendonca-Neto R.P."/>
            <person name="Teixeira S.M."/>
            <person name="Maciel T.E."/>
            <person name="de Oliveira Mendes T.A."/>
            <person name="Urmenyi T.P."/>
            <person name="de Souza W."/>
            <person name="Schenkman S."/>
            <person name="de Vasconcelos A.T."/>
        </authorList>
    </citation>
    <scope>NUCLEOTIDE SEQUENCE [LARGE SCALE GENOMIC DNA]</scope>
</reference>
<evidence type="ECO:0000313" key="2">
    <source>
        <dbReference type="EMBL" id="EPY35707.1"/>
    </source>
</evidence>
<comment type="caution">
    <text evidence="2">The sequence shown here is derived from an EMBL/GenBank/DDBJ whole genome shotgun (WGS) entry which is preliminary data.</text>
</comment>